<comment type="caution">
    <text evidence="2">The sequence shown here is derived from an EMBL/GenBank/DDBJ whole genome shotgun (WGS) entry which is preliminary data.</text>
</comment>
<reference evidence="3" key="1">
    <citation type="submission" date="2017-08" db="EMBL/GenBank/DDBJ databases">
        <title>A dynamic microbial community with high functional redundancy inhabits the cold, oxic subseafloor aquifer.</title>
        <authorList>
            <person name="Tully B.J."/>
            <person name="Wheat C.G."/>
            <person name="Glazer B.T."/>
            <person name="Huber J.A."/>
        </authorList>
    </citation>
    <scope>NUCLEOTIDE SEQUENCE [LARGE SCALE GENOMIC DNA]</scope>
</reference>
<sequence length="661" mass="77352">MNKIAWWSDFQRYADTLCKNKKLPETILGHIQSANRLFSLVQQHNNSLANLNEQDLDRLFTKVQQLLDEVHSLENRLKPPKVQEFFHHFAQTIEWGIQELRNSKEMQLAQRGQNEQLVDINLELQEINLQSQAFGHRLNKLAIAYQKEKKIESRQLAQRTSLVTSKLDTFLKEVDTWLQQRCGLTYLIGALHKNLDPKKIPQWDEALPIKIRVDPQESPHTFKAGMAQSNQVSKFDLPLIDIFTRVPQVSTPQEYRKFALQNKQISRFILNHTHPDQALKFTDIPTSQAASKLFDLFLELLASLTPLHQRVIALINQTPLKDLENSLSKASTEDCKTLLRYKFQSVLPGINDDHYRSKQKQSRVSRSIRTIKLMNAYEQKFQEALTSTTKDLKSILAMQIWFKKNIVTTLRDNRPSGKKAAPDPKLKVAISLTLGDERAEYFFIDPADILPAKAGIQRSSKKDQWINVTKSEQLLRIDRQDFFSILFNFCQDDLNPILRKHGLHEMDFKSQLMPEIKERIEDMDRINRIRSGILGTTFSSLKEFSANRHFHSDFFRYFQVKNTHKTQYPYREKFTQLAQEMRQCNPTVLQIKYQKILRIRQQIQEHIKNLTSALQRKDLTAQDENIEVLHHFYQSLRPILQRTLQVMEYSNPALKEIDRGP</sequence>
<feature type="coiled-coil region" evidence="1">
    <location>
        <begin position="34"/>
        <end position="76"/>
    </location>
</feature>
<accession>A0A2A4T9X0</accession>
<proteinExistence type="predicted"/>
<keyword evidence="1" id="KW-0175">Coiled coil</keyword>
<name>A0A2A4T9X0_9DELT</name>
<evidence type="ECO:0000313" key="3">
    <source>
        <dbReference type="Proteomes" id="UP000218113"/>
    </source>
</evidence>
<gene>
    <name evidence="2" type="ORF">COB67_01910</name>
</gene>
<dbReference type="Proteomes" id="UP000218113">
    <property type="component" value="Unassembled WGS sequence"/>
</dbReference>
<protein>
    <submittedName>
        <fullName evidence="2">Uncharacterized protein</fullName>
    </submittedName>
</protein>
<organism evidence="2 3">
    <name type="scientific">SAR324 cluster bacterium</name>
    <dbReference type="NCBI Taxonomy" id="2024889"/>
    <lineage>
        <taxon>Bacteria</taxon>
        <taxon>Deltaproteobacteria</taxon>
        <taxon>SAR324 cluster</taxon>
    </lineage>
</organism>
<dbReference type="EMBL" id="NVSR01000005">
    <property type="protein sequence ID" value="PCI30426.1"/>
    <property type="molecule type" value="Genomic_DNA"/>
</dbReference>
<dbReference type="AlphaFoldDB" id="A0A2A4T9X0"/>
<evidence type="ECO:0000256" key="1">
    <source>
        <dbReference type="SAM" id="Coils"/>
    </source>
</evidence>
<evidence type="ECO:0000313" key="2">
    <source>
        <dbReference type="EMBL" id="PCI30426.1"/>
    </source>
</evidence>